<dbReference type="PANTHER" id="PTHR43441">
    <property type="entry name" value="RIBOSOMAL-PROTEIN-SERINE ACETYLTRANSFERASE"/>
    <property type="match status" value="1"/>
</dbReference>
<dbReference type="Proteomes" id="UP001220962">
    <property type="component" value="Chromosome"/>
</dbReference>
<dbReference type="CDD" id="cd04301">
    <property type="entry name" value="NAT_SF"/>
    <property type="match status" value="1"/>
</dbReference>
<gene>
    <name evidence="2" type="ORF">PUW23_04375</name>
</gene>
<dbReference type="PANTHER" id="PTHR43441:SF3">
    <property type="entry name" value="ACETYLTRANSFERASE"/>
    <property type="match status" value="1"/>
</dbReference>
<dbReference type="InterPro" id="IPR000182">
    <property type="entry name" value="GNAT_dom"/>
</dbReference>
<organism evidence="2 3">
    <name type="scientific">Paenibacillus urinalis</name>
    <dbReference type="NCBI Taxonomy" id="521520"/>
    <lineage>
        <taxon>Bacteria</taxon>
        <taxon>Bacillati</taxon>
        <taxon>Bacillota</taxon>
        <taxon>Bacilli</taxon>
        <taxon>Bacillales</taxon>
        <taxon>Paenibacillaceae</taxon>
        <taxon>Paenibacillus</taxon>
    </lineage>
</organism>
<dbReference type="InterPro" id="IPR016181">
    <property type="entry name" value="Acyl_CoA_acyltransferase"/>
</dbReference>
<sequence>MSNAKINPILLNFPDSIDSERLIIRAPRPGDGTLMNQAVKESLAELAPWMPWAKTAPSVTESETQIRQSAIRFAERTDLQLLLFKRDTGSLIGSSGLHRINWETRKFEIGYWVHSTYAGQGYITEAVHAVTDFAVKEFGANRIEIRCDARNTNSANVAKRAGFVLEGTLRGDSIGVDGTLRDTYVFSKVRGQEF</sequence>
<dbReference type="InterPro" id="IPR051908">
    <property type="entry name" value="Ribosomal_N-acetyltransferase"/>
</dbReference>
<dbReference type="GO" id="GO:0008999">
    <property type="term" value="F:protein-N-terminal-alanine acetyltransferase activity"/>
    <property type="evidence" value="ECO:0007669"/>
    <property type="project" value="TreeGrafter"/>
</dbReference>
<evidence type="ECO:0000259" key="1">
    <source>
        <dbReference type="PROSITE" id="PS51186"/>
    </source>
</evidence>
<dbReference type="AlphaFoldDB" id="A0AAX3N1I3"/>
<proteinExistence type="predicted"/>
<evidence type="ECO:0000313" key="2">
    <source>
        <dbReference type="EMBL" id="WDH83488.1"/>
    </source>
</evidence>
<dbReference type="GO" id="GO:0005737">
    <property type="term" value="C:cytoplasm"/>
    <property type="evidence" value="ECO:0007669"/>
    <property type="project" value="TreeGrafter"/>
</dbReference>
<dbReference type="SUPFAM" id="SSF55729">
    <property type="entry name" value="Acyl-CoA N-acyltransferases (Nat)"/>
    <property type="match status" value="1"/>
</dbReference>
<dbReference type="RefSeq" id="WP_274359574.1">
    <property type="nucleotide sequence ID" value="NZ_CP118101.1"/>
</dbReference>
<reference evidence="2" key="1">
    <citation type="submission" date="2023-02" db="EMBL/GenBank/DDBJ databases">
        <title>Pathogen: clinical or host-associated sample.</title>
        <authorList>
            <person name="Hergert J."/>
            <person name="Casey R."/>
            <person name="Wagner J."/>
            <person name="Young E.L."/>
            <person name="Oakeson K.F."/>
        </authorList>
    </citation>
    <scope>NUCLEOTIDE SEQUENCE</scope>
    <source>
        <strain evidence="2">2022CK-00830</strain>
    </source>
</reference>
<protein>
    <submittedName>
        <fullName evidence="2">GNAT family N-acetyltransferase</fullName>
    </submittedName>
</protein>
<dbReference type="EMBL" id="CP118101">
    <property type="protein sequence ID" value="WDH83488.1"/>
    <property type="molecule type" value="Genomic_DNA"/>
</dbReference>
<dbReference type="GO" id="GO:1990189">
    <property type="term" value="F:protein N-terminal-serine acetyltransferase activity"/>
    <property type="evidence" value="ECO:0007669"/>
    <property type="project" value="TreeGrafter"/>
</dbReference>
<name>A0AAX3N1I3_9BACL</name>
<accession>A0AAX3N1I3</accession>
<evidence type="ECO:0000313" key="3">
    <source>
        <dbReference type="Proteomes" id="UP001220962"/>
    </source>
</evidence>
<dbReference type="PROSITE" id="PS51186">
    <property type="entry name" value="GNAT"/>
    <property type="match status" value="1"/>
</dbReference>
<dbReference type="Pfam" id="PF13302">
    <property type="entry name" value="Acetyltransf_3"/>
    <property type="match status" value="1"/>
</dbReference>
<feature type="domain" description="N-acetyltransferase" evidence="1">
    <location>
        <begin position="22"/>
        <end position="191"/>
    </location>
</feature>
<dbReference type="Gene3D" id="3.40.630.30">
    <property type="match status" value="1"/>
</dbReference>